<sequence length="453" mass="50440">MVSAWSIPKARRQSLSTSNKLNPGPGTYSPENTNRSHNASLTQSPLSLYKNNPAFSIGKEKRQSFIQGIGPGSGKYQIENKFQFKTSPKYSFGLKTSTNFNNSSITPSPNTYNSNDQYVSRKSPRYSIGVSREQSPTDLFRKLKIMTPGPGQYDQQSTLNSTMGKTFGREKRVNTLPDTPGPGTYDNNKFIAYLENPPQYSFGSEKRTKTFESSTPAPGTYEIDKSAMIKVGGFISKNGRCQTDYSQTPGPGKYNQDMSSIKRKSENPVFGKSLRSSPTRNDSPGPNEYKIPPIDIYKKRTSNNTIFGKSERPRLSSIGNPGPGQYKEKTMWNTGIEFTMSGRKNDLNLNNTPGPAFYDPSIKPIKIQTQNILFGKSKRDSPECRFYNNSQAPGPGNYQLLNNSIIKQEPKFSFTKARRGSIKSQSITPGPADYKIPPTFADVPKYLLNNVNN</sequence>
<dbReference type="AlphaFoldDB" id="Q22XR7"/>
<dbReference type="Proteomes" id="UP000009168">
    <property type="component" value="Unassembled WGS sequence"/>
</dbReference>
<protein>
    <submittedName>
        <fullName evidence="2">Outer dense fiber protein</fullName>
    </submittedName>
</protein>
<dbReference type="GeneID" id="7834298"/>
<dbReference type="eggNOG" id="ENOG502QSJK">
    <property type="taxonomic scope" value="Eukaryota"/>
</dbReference>
<dbReference type="OrthoDB" id="445580at2759"/>
<dbReference type="PANTHER" id="PTHR21580">
    <property type="entry name" value="SHIPPO-1-RELATED"/>
    <property type="match status" value="1"/>
</dbReference>
<gene>
    <name evidence="2" type="ORF">TTHERM_01005290</name>
</gene>
<dbReference type="KEGG" id="tet:TTHERM_01005290"/>
<dbReference type="InterPro" id="IPR010736">
    <property type="entry name" value="SHIPPO-rpt"/>
</dbReference>
<dbReference type="HOGENOM" id="CLU_052114_0_0_1"/>
<keyword evidence="3" id="KW-1185">Reference proteome</keyword>
<reference evidence="3" key="1">
    <citation type="journal article" date="2006" name="PLoS Biol.">
        <title>Macronuclear genome sequence of the ciliate Tetrahymena thermophila, a model eukaryote.</title>
        <authorList>
            <person name="Eisen J.A."/>
            <person name="Coyne R.S."/>
            <person name="Wu M."/>
            <person name="Wu D."/>
            <person name="Thiagarajan M."/>
            <person name="Wortman J.R."/>
            <person name="Badger J.H."/>
            <person name="Ren Q."/>
            <person name="Amedeo P."/>
            <person name="Jones K.M."/>
            <person name="Tallon L.J."/>
            <person name="Delcher A.L."/>
            <person name="Salzberg S.L."/>
            <person name="Silva J.C."/>
            <person name="Haas B.J."/>
            <person name="Majoros W.H."/>
            <person name="Farzad M."/>
            <person name="Carlton J.M."/>
            <person name="Smith R.K. Jr."/>
            <person name="Garg J."/>
            <person name="Pearlman R.E."/>
            <person name="Karrer K.M."/>
            <person name="Sun L."/>
            <person name="Manning G."/>
            <person name="Elde N.C."/>
            <person name="Turkewitz A.P."/>
            <person name="Asai D.J."/>
            <person name="Wilkes D.E."/>
            <person name="Wang Y."/>
            <person name="Cai H."/>
            <person name="Collins K."/>
            <person name="Stewart B.A."/>
            <person name="Lee S.R."/>
            <person name="Wilamowska K."/>
            <person name="Weinberg Z."/>
            <person name="Ruzzo W.L."/>
            <person name="Wloga D."/>
            <person name="Gaertig J."/>
            <person name="Frankel J."/>
            <person name="Tsao C.-C."/>
            <person name="Gorovsky M.A."/>
            <person name="Keeling P.J."/>
            <person name="Waller R.F."/>
            <person name="Patron N.J."/>
            <person name="Cherry J.M."/>
            <person name="Stover N.A."/>
            <person name="Krieger C.J."/>
            <person name="del Toro C."/>
            <person name="Ryder H.F."/>
            <person name="Williamson S.C."/>
            <person name="Barbeau R.A."/>
            <person name="Hamilton E.P."/>
            <person name="Orias E."/>
        </authorList>
    </citation>
    <scope>NUCLEOTIDE SEQUENCE [LARGE SCALE GENOMIC DNA]</scope>
    <source>
        <strain evidence="3">SB210</strain>
    </source>
</reference>
<evidence type="ECO:0000313" key="3">
    <source>
        <dbReference type="Proteomes" id="UP000009168"/>
    </source>
</evidence>
<proteinExistence type="predicted"/>
<organism evidence="2 3">
    <name type="scientific">Tetrahymena thermophila (strain SB210)</name>
    <dbReference type="NCBI Taxonomy" id="312017"/>
    <lineage>
        <taxon>Eukaryota</taxon>
        <taxon>Sar</taxon>
        <taxon>Alveolata</taxon>
        <taxon>Ciliophora</taxon>
        <taxon>Intramacronucleata</taxon>
        <taxon>Oligohymenophorea</taxon>
        <taxon>Hymenostomatida</taxon>
        <taxon>Tetrahymenina</taxon>
        <taxon>Tetrahymenidae</taxon>
        <taxon>Tetrahymena</taxon>
    </lineage>
</organism>
<dbReference type="RefSeq" id="XP_001010349.2">
    <property type="nucleotide sequence ID" value="XM_001010349.2"/>
</dbReference>
<dbReference type="PANTHER" id="PTHR21580:SF60">
    <property type="entry name" value="SPERM-TAIL PG-RICH REPEAT-CONTAINING PROTEIN 2"/>
    <property type="match status" value="1"/>
</dbReference>
<feature type="compositionally biased region" description="Polar residues" evidence="1">
    <location>
        <begin position="239"/>
        <end position="249"/>
    </location>
</feature>
<dbReference type="InterPro" id="IPR051291">
    <property type="entry name" value="CIMAP"/>
</dbReference>
<feature type="region of interest" description="Disordered" evidence="1">
    <location>
        <begin position="307"/>
        <end position="327"/>
    </location>
</feature>
<evidence type="ECO:0000313" key="2">
    <source>
        <dbReference type="EMBL" id="EAR90104.2"/>
    </source>
</evidence>
<name>Q22XR7_TETTS</name>
<dbReference type="EMBL" id="GG662802">
    <property type="protein sequence ID" value="EAR90104.2"/>
    <property type="molecule type" value="Genomic_DNA"/>
</dbReference>
<dbReference type="InParanoid" id="Q22XR7"/>
<dbReference type="Pfam" id="PF07004">
    <property type="entry name" value="SHIPPO-rpt"/>
    <property type="match status" value="10"/>
</dbReference>
<feature type="region of interest" description="Disordered" evidence="1">
    <location>
        <begin position="1"/>
        <end position="46"/>
    </location>
</feature>
<feature type="region of interest" description="Disordered" evidence="1">
    <location>
        <begin position="99"/>
        <end position="120"/>
    </location>
</feature>
<feature type="compositionally biased region" description="Polar residues" evidence="1">
    <location>
        <begin position="274"/>
        <end position="284"/>
    </location>
</feature>
<evidence type="ECO:0000256" key="1">
    <source>
        <dbReference type="SAM" id="MobiDB-lite"/>
    </source>
</evidence>
<accession>Q22XR7</accession>
<feature type="compositionally biased region" description="Polar residues" evidence="1">
    <location>
        <begin position="29"/>
        <end position="46"/>
    </location>
</feature>
<feature type="region of interest" description="Disordered" evidence="1">
    <location>
        <begin position="239"/>
        <end position="292"/>
    </location>
</feature>